<evidence type="ECO:0000256" key="5">
    <source>
        <dbReference type="ARBA" id="ARBA00022989"/>
    </source>
</evidence>
<dbReference type="Gene3D" id="1.10.3730.20">
    <property type="match status" value="1"/>
</dbReference>
<keyword evidence="4 8" id="KW-0812">Transmembrane</keyword>
<dbReference type="PANTHER" id="PTHR30561:SF1">
    <property type="entry name" value="MULTIDRUG TRANSPORTER EMRE"/>
    <property type="match status" value="1"/>
</dbReference>
<evidence type="ECO:0000256" key="4">
    <source>
        <dbReference type="ARBA" id="ARBA00022692"/>
    </source>
</evidence>
<evidence type="ECO:0000256" key="2">
    <source>
        <dbReference type="ARBA" id="ARBA00022448"/>
    </source>
</evidence>
<proteinExistence type="inferred from homology"/>
<dbReference type="Pfam" id="PF00893">
    <property type="entry name" value="Multi_Drug_Res"/>
    <property type="match status" value="1"/>
</dbReference>
<dbReference type="Proteomes" id="UP001595721">
    <property type="component" value="Unassembled WGS sequence"/>
</dbReference>
<comment type="subcellular location">
    <subcellularLocation>
        <location evidence="1 8">Cell membrane</location>
        <topology evidence="1 8">Multi-pass membrane protein</topology>
    </subcellularLocation>
</comment>
<evidence type="ECO:0000256" key="8">
    <source>
        <dbReference type="RuleBase" id="RU003942"/>
    </source>
</evidence>
<gene>
    <name evidence="10" type="ORF">ACFOMH_08670</name>
</gene>
<organism evidence="10 11">
    <name type="scientific">Paracoccus mangrovi</name>
    <dbReference type="NCBI Taxonomy" id="1715645"/>
    <lineage>
        <taxon>Bacteria</taxon>
        <taxon>Pseudomonadati</taxon>
        <taxon>Pseudomonadota</taxon>
        <taxon>Alphaproteobacteria</taxon>
        <taxon>Rhodobacterales</taxon>
        <taxon>Paracoccaceae</taxon>
        <taxon>Paracoccus</taxon>
    </lineage>
</organism>
<feature type="transmembrane region" description="Helical" evidence="9">
    <location>
        <begin position="88"/>
        <end position="107"/>
    </location>
</feature>
<feature type="transmembrane region" description="Helical" evidence="9">
    <location>
        <begin position="61"/>
        <end position="82"/>
    </location>
</feature>
<keyword evidence="6 9" id="KW-0472">Membrane</keyword>
<evidence type="ECO:0000256" key="3">
    <source>
        <dbReference type="ARBA" id="ARBA00022475"/>
    </source>
</evidence>
<comment type="similarity">
    <text evidence="7 8">Belongs to the drug/metabolite transporter (DMT) superfamily. Small multidrug resistance (SMR) (TC 2.A.7.1) family.</text>
</comment>
<dbReference type="InterPro" id="IPR000390">
    <property type="entry name" value="Small_drug/metabolite_transptr"/>
</dbReference>
<protein>
    <submittedName>
        <fullName evidence="10">DMT family transporter</fullName>
    </submittedName>
</protein>
<evidence type="ECO:0000313" key="11">
    <source>
        <dbReference type="Proteomes" id="UP001595721"/>
    </source>
</evidence>
<accession>A0ABV7R1M1</accession>
<name>A0ABV7R1M1_9RHOB</name>
<evidence type="ECO:0000256" key="1">
    <source>
        <dbReference type="ARBA" id="ARBA00004651"/>
    </source>
</evidence>
<evidence type="ECO:0000256" key="6">
    <source>
        <dbReference type="ARBA" id="ARBA00023136"/>
    </source>
</evidence>
<dbReference type="PANTHER" id="PTHR30561">
    <property type="entry name" value="SMR FAMILY PROTON-DEPENDENT DRUG EFFLUX TRANSPORTER SUGE"/>
    <property type="match status" value="1"/>
</dbReference>
<keyword evidence="3" id="KW-1003">Cell membrane</keyword>
<comment type="caution">
    <text evidence="10">The sequence shown here is derived from an EMBL/GenBank/DDBJ whole genome shotgun (WGS) entry which is preliminary data.</text>
</comment>
<dbReference type="EMBL" id="JBHRXJ010000005">
    <property type="protein sequence ID" value="MFC3528249.1"/>
    <property type="molecule type" value="Genomic_DNA"/>
</dbReference>
<evidence type="ECO:0000256" key="7">
    <source>
        <dbReference type="ARBA" id="ARBA00038032"/>
    </source>
</evidence>
<keyword evidence="5 9" id="KW-1133">Transmembrane helix</keyword>
<dbReference type="RefSeq" id="WP_377743944.1">
    <property type="nucleotide sequence ID" value="NZ_JBHRXJ010000005.1"/>
</dbReference>
<evidence type="ECO:0000313" key="10">
    <source>
        <dbReference type="EMBL" id="MFC3528249.1"/>
    </source>
</evidence>
<feature type="transmembrane region" description="Helical" evidence="9">
    <location>
        <begin position="30"/>
        <end position="54"/>
    </location>
</feature>
<sequence>MPPLLTYATLFTAISLEVIGTTFLQRSQQFTQIVPTLIMALCYAASFFFLSLVLKSMPLGIAYAIWSGMGIVLIAVIGFAVFGQKLDLAAVIGLGLIVSGVVVVNLFSDSVSH</sequence>
<keyword evidence="11" id="KW-1185">Reference proteome</keyword>
<evidence type="ECO:0000256" key="9">
    <source>
        <dbReference type="SAM" id="Phobius"/>
    </source>
</evidence>
<dbReference type="InterPro" id="IPR045324">
    <property type="entry name" value="Small_multidrug_res"/>
</dbReference>
<dbReference type="SUPFAM" id="SSF103481">
    <property type="entry name" value="Multidrug resistance efflux transporter EmrE"/>
    <property type="match status" value="1"/>
</dbReference>
<dbReference type="InterPro" id="IPR037185">
    <property type="entry name" value="EmrE-like"/>
</dbReference>
<reference evidence="11" key="1">
    <citation type="journal article" date="2019" name="Int. J. Syst. Evol. Microbiol.">
        <title>The Global Catalogue of Microorganisms (GCM) 10K type strain sequencing project: providing services to taxonomists for standard genome sequencing and annotation.</title>
        <authorList>
            <consortium name="The Broad Institute Genomics Platform"/>
            <consortium name="The Broad Institute Genome Sequencing Center for Infectious Disease"/>
            <person name="Wu L."/>
            <person name="Ma J."/>
        </authorList>
    </citation>
    <scope>NUCLEOTIDE SEQUENCE [LARGE SCALE GENOMIC DNA]</scope>
    <source>
        <strain evidence="11">KCTC 42899</strain>
    </source>
</reference>
<keyword evidence="2" id="KW-0813">Transport</keyword>